<dbReference type="Proteomes" id="UP000830768">
    <property type="component" value="Chromosome 2"/>
</dbReference>
<dbReference type="EMBL" id="CP090031">
    <property type="protein sequence ID" value="UPK91555.1"/>
    <property type="molecule type" value="Genomic_DNA"/>
</dbReference>
<reference evidence="1" key="1">
    <citation type="submission" date="2021-11" db="EMBL/GenBank/DDBJ databases">
        <title>Fusarium solani-melongenae Genome sequencing and assembly.</title>
        <authorList>
            <person name="Xie S."/>
            <person name="Huang L."/>
            <person name="Zhang X."/>
        </authorList>
    </citation>
    <scope>NUCLEOTIDE SEQUENCE</scope>
    <source>
        <strain evidence="1">CRI 24-3</strain>
    </source>
</reference>
<evidence type="ECO:0000313" key="1">
    <source>
        <dbReference type="EMBL" id="UPK91555.1"/>
    </source>
</evidence>
<accession>A0ACD3YRN6</accession>
<proteinExistence type="predicted"/>
<evidence type="ECO:0000313" key="2">
    <source>
        <dbReference type="Proteomes" id="UP000830768"/>
    </source>
</evidence>
<organism evidence="1 2">
    <name type="scientific">Fusarium solani subsp. cucurbitae</name>
    <name type="common">Neocosmosporum cucurbitae</name>
    <dbReference type="NCBI Taxonomy" id="2747967"/>
    <lineage>
        <taxon>Eukaryota</taxon>
        <taxon>Fungi</taxon>
        <taxon>Dikarya</taxon>
        <taxon>Ascomycota</taxon>
        <taxon>Pezizomycotina</taxon>
        <taxon>Sordariomycetes</taxon>
        <taxon>Hypocreomycetidae</taxon>
        <taxon>Hypocreales</taxon>
        <taxon>Nectriaceae</taxon>
        <taxon>Fusarium</taxon>
        <taxon>Fusarium solani species complex</taxon>
    </lineage>
</organism>
<sequence>MLMISSLKTCFDEIEETNGDDECRASLSRVFDAKIELATFVAARRGRGKATEYVGFLKGSFNFGFRFSWGLTAESPQQLGPFIIMDYVEGMLLSTVLKQPTESNQGDIILNPSISNSILDKIYRQIASYLYQLSQLTFTRIGAISKDGSKWLVSKRPLTYNMNELATVAGYPAELFPTSAFDCASDYLESVAREHLVHLRTQRNLADDAEIARARFIARYRFVQLIPKYCIYDDGPFIPFCDDLGPSNMLVDPETFQITAVLDFEFTNAMPAQFTYVPPWWLLLSGPEVWLDRGSIEEFRSLYEPRMKQFLQALELVEETSAQGGQQLTEPRLSARMLESWRSGRFWFDYAARKSFELDAIYWTALHDRDTGVELLDDEARAEMEPFIEKKMEQLRAYKEEIRRTSRSFAMGLYFGDLWMNVIPPRQEEAYALHDEADLTNEKSLYRTRLPPPTSCEPHQRHLSFTRTPAIHARAFPSKGFELLPADRKVEEETLPDYRAESFYPVRLGEVFASRYQAIAKLGFGTTSTVWLSRDPTEDVLVTLKVCNTGQESTQELAISNHIKAIDGSEHPGKKILRVALDDFKIKGPHGSHQCLVFPTLGLTYTDYRNLFPQRSLPKDVLRVTLFMVLLGLDFMHLAGVVHIARSLDISPNNIHLGASDAVIAKVERAEIENQSPRKVLADHIIYLSYRMPITSDPLQISDFGAAVLGQPVEKHTGDVMPRVYRAPEIILGMEWDSKIDIWSVEIMIWDLFEGGRLFRATEDGHLNDELHLAEMVSLLGPPPKSFSSGVTNAVRNWITTIPIPDQTLESRETRLEGSEKKLLLDLVRKILRWLPEERPCAETLIEEDEFLNQ</sequence>
<gene>
    <name evidence="1" type="ORF">LCI18_002490</name>
</gene>
<keyword evidence="2" id="KW-1185">Reference proteome</keyword>
<protein>
    <submittedName>
        <fullName evidence="1">Uncharacterized protein</fullName>
    </submittedName>
</protein>
<name>A0ACD3YRN6_FUSSC</name>